<name>A0A221M8H5_9BACI</name>
<dbReference type="RefSeq" id="WP_089530502.1">
    <property type="nucleotide sequence ID" value="NZ_CP022437.1"/>
</dbReference>
<keyword evidence="1" id="KW-0175">Coiled coil</keyword>
<evidence type="ECO:0000256" key="1">
    <source>
        <dbReference type="SAM" id="Coils"/>
    </source>
</evidence>
<feature type="coiled-coil region" evidence="1">
    <location>
        <begin position="151"/>
        <end position="203"/>
    </location>
</feature>
<accession>A0A221M8H5</accession>
<protein>
    <submittedName>
        <fullName evidence="3">Uncharacterized protein</fullName>
    </submittedName>
</protein>
<gene>
    <name evidence="3" type="ORF">CFK40_02410</name>
</gene>
<reference evidence="3 4" key="1">
    <citation type="journal article" date="2003" name="Int. J. Syst. Evol. Microbiol.">
        <title>Virgibacillus carmonensis sp. nov., Virgibacillus necropolis sp. nov. and Virgibacillus picturae sp. nov., three novel species isolated from deteriorated mural paintings, transfer of the species of the genus salibacillus to Virgibacillus, as Virgibacillus marismortui comb. nov. and Virgibacillus salexigens comb. nov., and emended description of the genus Virgibacillus.</title>
        <authorList>
            <person name="Heyrman J."/>
            <person name="Logan N.A."/>
            <person name="Busse H.J."/>
            <person name="Balcaen A."/>
            <person name="Lebbe L."/>
            <person name="Rodriguez-Diaz M."/>
            <person name="Swings J."/>
            <person name="De Vos P."/>
        </authorList>
    </citation>
    <scope>NUCLEOTIDE SEQUENCE [LARGE SCALE GENOMIC DNA]</scope>
    <source>
        <strain evidence="3 4">LMG 19488</strain>
    </source>
</reference>
<evidence type="ECO:0000313" key="4">
    <source>
        <dbReference type="Proteomes" id="UP000204391"/>
    </source>
</evidence>
<keyword evidence="4" id="KW-1185">Reference proteome</keyword>
<dbReference type="OrthoDB" id="2838766at2"/>
<feature type="compositionally biased region" description="Basic and acidic residues" evidence="2">
    <location>
        <begin position="10"/>
        <end position="33"/>
    </location>
</feature>
<dbReference type="Proteomes" id="UP000204391">
    <property type="component" value="Chromosome"/>
</dbReference>
<evidence type="ECO:0000313" key="3">
    <source>
        <dbReference type="EMBL" id="ASN03932.1"/>
    </source>
</evidence>
<dbReference type="AlphaFoldDB" id="A0A221M8H5"/>
<dbReference type="EMBL" id="CP022437">
    <property type="protein sequence ID" value="ASN03932.1"/>
    <property type="molecule type" value="Genomic_DNA"/>
</dbReference>
<feature type="compositionally biased region" description="Basic and acidic residues" evidence="2">
    <location>
        <begin position="58"/>
        <end position="70"/>
    </location>
</feature>
<proteinExistence type="predicted"/>
<evidence type="ECO:0000256" key="2">
    <source>
        <dbReference type="SAM" id="MobiDB-lite"/>
    </source>
</evidence>
<dbReference type="KEGG" id="vne:CFK40_02410"/>
<sequence>MNNIIQKQAADQKTKQLEKNRARFKAKVTERKPVKSLPSPVKMEDLQREKRLRKRAQKQVDDLQKRSDRSKQTIIKQRQHILEFKEKVAKLEYERYETNQKLSKLKEQYEIEIMKRDKLLLNEQNIRKEAEKTVQRLIVKHQKDQKSGNAKVNFLNQVQQLKKSNKALRQQVENYDLLTHEKYGDLEQEVNNLRKEVHIFRNRECQIKNDPLFLLDYMKQYISSAYVPELVDLIQDYITSENLHHFYRGDQNVFYLLMRRVNLLNFHIKKRNNQYKLKSTTNSSEVQRLGYLVFDNGSWQFVDVTQANSPKVYAVQANVSNEPLEIDKPVKAILKEDSVTIIKCFSMEMPKQLQYKKKQTNSPTPKNEYLQFGNFKVLVIGSRFLSDYKDCLEKHGCNTELHNPFEESYERLTGKISRAEIILVCERHIPHSLWGHVDKHQPYVSVLKKDSKDLISTITYLTLQRCELV</sequence>
<feature type="region of interest" description="Disordered" evidence="2">
    <location>
        <begin position="1"/>
        <end position="70"/>
    </location>
</feature>
<organism evidence="3 4">
    <name type="scientific">Virgibacillus necropolis</name>
    <dbReference type="NCBI Taxonomy" id="163877"/>
    <lineage>
        <taxon>Bacteria</taxon>
        <taxon>Bacillati</taxon>
        <taxon>Bacillota</taxon>
        <taxon>Bacilli</taxon>
        <taxon>Bacillales</taxon>
        <taxon>Bacillaceae</taxon>
        <taxon>Virgibacillus</taxon>
    </lineage>
</organism>